<dbReference type="EMBL" id="JAAGUZ010000026">
    <property type="protein sequence ID" value="NEW45079.1"/>
    <property type="molecule type" value="Genomic_DNA"/>
</dbReference>
<feature type="region of interest" description="Disordered" evidence="1">
    <location>
        <begin position="1"/>
        <end position="59"/>
    </location>
</feature>
<comment type="caution">
    <text evidence="2">The sequence shown here is derived from an EMBL/GenBank/DDBJ whole genome shotgun (WGS) entry which is preliminary data.</text>
</comment>
<feature type="compositionally biased region" description="Basic and acidic residues" evidence="1">
    <location>
        <begin position="1"/>
        <end position="20"/>
    </location>
</feature>
<proteinExistence type="predicted"/>
<dbReference type="Proteomes" id="UP000468928">
    <property type="component" value="Unassembled WGS sequence"/>
</dbReference>
<accession>A0A6P1D687</accession>
<evidence type="ECO:0000313" key="3">
    <source>
        <dbReference type="Proteomes" id="UP000468928"/>
    </source>
</evidence>
<reference evidence="2 3" key="1">
    <citation type="submission" date="2020-01" db="EMBL/GenBank/DDBJ databases">
        <title>Genetics and antimicrobial susceptibilities of Nocardia species isolated from the soil; a comparison with species isolated from humans.</title>
        <authorList>
            <person name="Carrasco G."/>
            <person name="Monzon S."/>
            <person name="Sansegundo M."/>
            <person name="Garcia E."/>
            <person name="Garrido N."/>
            <person name="Medina M.J."/>
            <person name="Villalon P."/>
            <person name="Ramirez-Arocha A.C."/>
            <person name="Jimenez P."/>
            <person name="Cuesta I."/>
            <person name="Valdezate S."/>
        </authorList>
    </citation>
    <scope>NUCLEOTIDE SEQUENCE [LARGE SCALE GENOMIC DNA]</scope>
    <source>
        <strain evidence="2 3">CNM20110639</strain>
    </source>
</reference>
<feature type="compositionally biased region" description="Low complexity" evidence="1">
    <location>
        <begin position="33"/>
        <end position="42"/>
    </location>
</feature>
<evidence type="ECO:0000256" key="1">
    <source>
        <dbReference type="SAM" id="MobiDB-lite"/>
    </source>
</evidence>
<dbReference type="AlphaFoldDB" id="A0A6P1D687"/>
<evidence type="ECO:0000313" key="2">
    <source>
        <dbReference type="EMBL" id="NEW45079.1"/>
    </source>
</evidence>
<sequence>TRSTGRHDSELDRLRRRGDPADPGADLAEDPAGQPGITGPIPEGTPPATDQPGVIPPQG</sequence>
<feature type="non-terminal residue" evidence="2">
    <location>
        <position position="1"/>
    </location>
</feature>
<gene>
    <name evidence="2" type="ORF">GV789_11515</name>
</gene>
<protein>
    <submittedName>
        <fullName evidence="2">Uncharacterized protein</fullName>
    </submittedName>
</protein>
<organism evidence="2 3">
    <name type="scientific">Nocardia cyriacigeorgica</name>
    <dbReference type="NCBI Taxonomy" id="135487"/>
    <lineage>
        <taxon>Bacteria</taxon>
        <taxon>Bacillati</taxon>
        <taxon>Actinomycetota</taxon>
        <taxon>Actinomycetes</taxon>
        <taxon>Mycobacteriales</taxon>
        <taxon>Nocardiaceae</taxon>
        <taxon>Nocardia</taxon>
    </lineage>
</organism>
<name>A0A6P1D687_9NOCA</name>